<accession>A0ABN8M749</accession>
<gene>
    <name evidence="5" type="ORF">PEVE_00022190</name>
</gene>
<comment type="similarity">
    <text evidence="1">Belongs to the type-B carboxylesterase/lipase family.</text>
</comment>
<evidence type="ECO:0000256" key="2">
    <source>
        <dbReference type="ARBA" id="ARBA00022729"/>
    </source>
</evidence>
<evidence type="ECO:0000256" key="1">
    <source>
        <dbReference type="ARBA" id="ARBA00005964"/>
    </source>
</evidence>
<dbReference type="Proteomes" id="UP001159427">
    <property type="component" value="Unassembled WGS sequence"/>
</dbReference>
<dbReference type="SUPFAM" id="SSF53474">
    <property type="entry name" value="alpha/beta-Hydrolases"/>
    <property type="match status" value="1"/>
</dbReference>
<feature type="chain" id="PRO_5045195617" description="Carboxylesterase type B domain-containing protein" evidence="3">
    <location>
        <begin position="27"/>
        <end position="608"/>
    </location>
</feature>
<organism evidence="5 6">
    <name type="scientific">Porites evermanni</name>
    <dbReference type="NCBI Taxonomy" id="104178"/>
    <lineage>
        <taxon>Eukaryota</taxon>
        <taxon>Metazoa</taxon>
        <taxon>Cnidaria</taxon>
        <taxon>Anthozoa</taxon>
        <taxon>Hexacorallia</taxon>
        <taxon>Scleractinia</taxon>
        <taxon>Fungiina</taxon>
        <taxon>Poritidae</taxon>
        <taxon>Porites</taxon>
    </lineage>
</organism>
<keyword evidence="2 3" id="KW-0732">Signal</keyword>
<protein>
    <recommendedName>
        <fullName evidence="4">Carboxylesterase type B domain-containing protein</fullName>
    </recommendedName>
</protein>
<evidence type="ECO:0000313" key="6">
    <source>
        <dbReference type="Proteomes" id="UP001159427"/>
    </source>
</evidence>
<reference evidence="5 6" key="1">
    <citation type="submission" date="2022-05" db="EMBL/GenBank/DDBJ databases">
        <authorList>
            <consortium name="Genoscope - CEA"/>
            <person name="William W."/>
        </authorList>
    </citation>
    <scope>NUCLEOTIDE SEQUENCE [LARGE SCALE GENOMIC DNA]</scope>
</reference>
<dbReference type="Pfam" id="PF00135">
    <property type="entry name" value="COesterase"/>
    <property type="match status" value="1"/>
</dbReference>
<dbReference type="PROSITE" id="PS00941">
    <property type="entry name" value="CARBOXYLESTERASE_B_2"/>
    <property type="match status" value="1"/>
</dbReference>
<dbReference type="PANTHER" id="PTHR43903">
    <property type="entry name" value="NEUROLIGIN"/>
    <property type="match status" value="1"/>
</dbReference>
<dbReference type="InterPro" id="IPR002018">
    <property type="entry name" value="CarbesteraseB"/>
</dbReference>
<name>A0ABN8M749_9CNID</name>
<comment type="caution">
    <text evidence="5">The sequence shown here is derived from an EMBL/GenBank/DDBJ whole genome shotgun (WGS) entry which is preliminary data.</text>
</comment>
<dbReference type="InterPro" id="IPR051093">
    <property type="entry name" value="Neuroligin/BSAL"/>
</dbReference>
<evidence type="ECO:0000313" key="5">
    <source>
        <dbReference type="EMBL" id="CAH3024271.1"/>
    </source>
</evidence>
<feature type="signal peptide" evidence="3">
    <location>
        <begin position="1"/>
        <end position="26"/>
    </location>
</feature>
<dbReference type="EMBL" id="CALNXI010000297">
    <property type="protein sequence ID" value="CAH3024271.1"/>
    <property type="molecule type" value="Genomic_DNA"/>
</dbReference>
<sequence>MNRIMRMKSLLIVVVIVVECFSLAHTTPSGKPIVETKYGKIIGKTRHFLSEDGHIKYVNTFLGVPYASPPIKDLRFQPPKPPHSWKPEIYNATSFKFVCAQSQSDYFLNSIRLAWPGFTWEKDSSEDCLYLNIFAPGRENATNSSPLYPVIMFLHGGSYVHGTTARHTTPGEVFPRFGVVLVMVQYRLGPFGFMTTGDAEARGNWGMLDQVQALKWIRENIKAFGGDPERVTALGVSSGGASVGLHLLSPLSEGLFQRAIIESGVELSPFAFQSVETVVQNTKKTAKNLSCNTEDHREMMNCLKTKDTSQIVDKWQGPTGPVIDNHFICDTPEKLRLSGQFHPVPLIGGFNSDEAGHNIPQKCIPPNELSSAVFGDYCIKSFVHKEDLYHNNEKTAGLLEDSITFQYTPWTKTPDPPTLLKKIVNMQSDYFVAAPTLKVLEIHSQKAPTYMYEFSHISKRSSAEAWLGVRHGANTPYDFGAPFLNISSLNFTEEDRNVSSFIMSLYANFAKDGIPTPSALHGVTWNQFNRTHKSYLLIQENPEMQTNFEPQRMAFWNFYYPRLLNFSKTIANSKEQNRDNHNNGVGRVSKPGLLGLILIVLCAPVLFD</sequence>
<evidence type="ECO:0000259" key="4">
    <source>
        <dbReference type="Pfam" id="PF00135"/>
    </source>
</evidence>
<dbReference type="InterPro" id="IPR019819">
    <property type="entry name" value="Carboxylesterase_B_CS"/>
</dbReference>
<dbReference type="InterPro" id="IPR029058">
    <property type="entry name" value="AB_hydrolase_fold"/>
</dbReference>
<proteinExistence type="inferred from homology"/>
<feature type="domain" description="Carboxylesterase type B" evidence="4">
    <location>
        <begin position="31"/>
        <end position="556"/>
    </location>
</feature>
<keyword evidence="6" id="KW-1185">Reference proteome</keyword>
<evidence type="ECO:0000256" key="3">
    <source>
        <dbReference type="SAM" id="SignalP"/>
    </source>
</evidence>
<dbReference type="Gene3D" id="3.40.50.1820">
    <property type="entry name" value="alpha/beta hydrolase"/>
    <property type="match status" value="1"/>
</dbReference>